<sequence length="128" mass="13621">MNPIDISILVGMALGSHVLSTLIIRLGIPRLKSGDTPATEGGALPESTKGRVFDLGSTGFWIGLCETLLIFILVSAQQFSALAIIIGVKQFVRSDKIQQNPSYYLLGTLCNLTIATLFALTANQLISG</sequence>
<dbReference type="OrthoDB" id="9877933at2"/>
<gene>
    <name evidence="2" type="ORF">HPO_14811</name>
</gene>
<dbReference type="AlphaFoldDB" id="A0A062V618"/>
<feature type="transmembrane region" description="Helical" evidence="1">
    <location>
        <begin position="68"/>
        <end position="92"/>
    </location>
</feature>
<dbReference type="PATRIC" id="fig|1280954.3.peg.2998"/>
<name>A0A062V618_9PROT</name>
<keyword evidence="1" id="KW-1133">Transmembrane helix</keyword>
<feature type="transmembrane region" description="Helical" evidence="1">
    <location>
        <begin position="104"/>
        <end position="126"/>
    </location>
</feature>
<dbReference type="RefSeq" id="WP_035600381.1">
    <property type="nucleotide sequence ID" value="NZ_ARYM01000019.1"/>
</dbReference>
<proteinExistence type="predicted"/>
<organism evidence="2 3">
    <name type="scientific">Hyphomonas polymorpha PS728</name>
    <dbReference type="NCBI Taxonomy" id="1280954"/>
    <lineage>
        <taxon>Bacteria</taxon>
        <taxon>Pseudomonadati</taxon>
        <taxon>Pseudomonadota</taxon>
        <taxon>Alphaproteobacteria</taxon>
        <taxon>Hyphomonadales</taxon>
        <taxon>Hyphomonadaceae</taxon>
        <taxon>Hyphomonas</taxon>
    </lineage>
</organism>
<accession>A0A062V618</accession>
<evidence type="ECO:0000313" key="3">
    <source>
        <dbReference type="Proteomes" id="UP000027100"/>
    </source>
</evidence>
<reference evidence="2 3" key="1">
    <citation type="journal article" date="2014" name="Antonie Van Leeuwenhoek">
        <title>Hyphomonas beringensis sp. nov. and Hyphomonas chukchiensis sp. nov., isolated from surface seawater of the Bering Sea and Chukchi Sea.</title>
        <authorList>
            <person name="Li C."/>
            <person name="Lai Q."/>
            <person name="Li G."/>
            <person name="Dong C."/>
            <person name="Wang J."/>
            <person name="Liao Y."/>
            <person name="Shao Z."/>
        </authorList>
    </citation>
    <scope>NUCLEOTIDE SEQUENCE [LARGE SCALE GENOMIC DNA]</scope>
    <source>
        <strain evidence="2 3">PS728</strain>
    </source>
</reference>
<comment type="caution">
    <text evidence="2">The sequence shown here is derived from an EMBL/GenBank/DDBJ whole genome shotgun (WGS) entry which is preliminary data.</text>
</comment>
<evidence type="ECO:0000313" key="2">
    <source>
        <dbReference type="EMBL" id="KCZ97460.1"/>
    </source>
</evidence>
<protein>
    <submittedName>
        <fullName evidence="2">Uncharacterized protein</fullName>
    </submittedName>
</protein>
<dbReference type="EMBL" id="ARYM01000019">
    <property type="protein sequence ID" value="KCZ97460.1"/>
    <property type="molecule type" value="Genomic_DNA"/>
</dbReference>
<dbReference type="STRING" id="1280954.HPO_14811"/>
<keyword evidence="3" id="KW-1185">Reference proteome</keyword>
<dbReference type="Proteomes" id="UP000027100">
    <property type="component" value="Unassembled WGS sequence"/>
</dbReference>
<keyword evidence="1" id="KW-0812">Transmembrane</keyword>
<feature type="transmembrane region" description="Helical" evidence="1">
    <location>
        <begin position="7"/>
        <end position="28"/>
    </location>
</feature>
<keyword evidence="1" id="KW-0472">Membrane</keyword>
<evidence type="ECO:0000256" key="1">
    <source>
        <dbReference type="SAM" id="Phobius"/>
    </source>
</evidence>